<evidence type="ECO:0000313" key="3">
    <source>
        <dbReference type="Proteomes" id="UP001549047"/>
    </source>
</evidence>
<dbReference type="EMBL" id="JBEPMB010000003">
    <property type="protein sequence ID" value="MET3614241.1"/>
    <property type="molecule type" value="Genomic_DNA"/>
</dbReference>
<dbReference type="Pfam" id="PF05860">
    <property type="entry name" value="TPS"/>
    <property type="match status" value="1"/>
</dbReference>
<dbReference type="PANTHER" id="PTHR12338:SF5">
    <property type="entry name" value="ANTIGEN 43-RELATED"/>
    <property type="match status" value="1"/>
</dbReference>
<keyword evidence="3" id="KW-1185">Reference proteome</keyword>
<dbReference type="NCBIfam" id="TIGR01901">
    <property type="entry name" value="adhes_NPXG"/>
    <property type="match status" value="1"/>
</dbReference>
<reference evidence="2 3" key="1">
    <citation type="submission" date="2024-06" db="EMBL/GenBank/DDBJ databases">
        <title>Genomic Encyclopedia of Type Strains, Phase IV (KMG-IV): sequencing the most valuable type-strain genomes for metagenomic binning, comparative biology and taxonomic classification.</title>
        <authorList>
            <person name="Goeker M."/>
        </authorList>
    </citation>
    <scope>NUCLEOTIDE SEQUENCE [LARGE SCALE GENOMIC DNA]</scope>
    <source>
        <strain evidence="2 3">DSM 29780</strain>
    </source>
</reference>
<evidence type="ECO:0000313" key="2">
    <source>
        <dbReference type="EMBL" id="MET3614241.1"/>
    </source>
</evidence>
<gene>
    <name evidence="2" type="ORF">ABID16_002578</name>
</gene>
<dbReference type="PANTHER" id="PTHR12338">
    <property type="entry name" value="AUTOTRANSPORTER"/>
    <property type="match status" value="1"/>
</dbReference>
<dbReference type="SUPFAM" id="SSF51126">
    <property type="entry name" value="Pectin lyase-like"/>
    <property type="match status" value="1"/>
</dbReference>
<dbReference type="InterPro" id="IPR050909">
    <property type="entry name" value="Bact_Autotransporter_VF"/>
</dbReference>
<sequence>MSYVPSSRCRHMLRTLESSTALFTSLLIAAAGLTGNIAASAQELPQGGTVASGNVTITQTAPTAMVINQTSGTAVTNWQSFSIGQGNSVAVVQPSTSSAMLARVNGNTTSTIAGSLSATGQFMLINPNGISITATGTVNAGGGFVATTLGISDDDFLSGKRIFKGNGASGAVSNDGAITVGPGGYAALIGGTVSNSGTISVPMGKVGLGSGEIATLDFSGDGFLQVGVPTAAPGKGALVSNAGKITANGGSVHIKAAQARDAARQAINMSGVIEARSVSGSNGNITLGGSEGEVAVSGKLDASSASGKGGTVRVTGRQIKLSGGSIDASGKTGGGTVRIGGDRQGAGTLPRAAKVAVDKTTIIRADATDQGNGGDVVIWSDSRTDFAGTITARGGANGGNGGEAEVSSKGVLGYSGLTVLTAAKGTTGTLLLDPYNITISNAADTGGFTASADDSVINVTTLQTALASANVTISTGSSGSQAGDITVAAPLTWSANLLRLDAAHSIKIASTVTVGGTGALMLNTNVGGGLGGTLDFGLTSSGFAGRIDFTGTPGQQALFFNMAQQTLIYSLADLQNVNNDLSGNYMLARNLDASGTTYTDALIGVDNTSAFTGKFDGLGHTISNLAIIKPQDYSGLFGAASGATIGNVGLVGGSLSGRYFAGSLLGYGANTTIASVFSTSTVQASGSGAGALVGELHSNSAISNAYATGTVSAHDTIGGLVGAVFDSAVSNAYATGAVGGLEGIGGLVGFTRNATISQVHAAGAARGNQYIGGLIGYSDSMTLSQAYSTGAVAGSINVGGLVGKLVGGTIASAYWDVQTSGRTNGIGTDGNSQSGNVTGLTTAQLQNGTSASGLGNAFTVSANLYPYLTSFFPNGVQAISGIAYDDSGVTRFASDANAARYVYIDIAGRQTAVTTGANGYYYAMLSGGTLSSANGGTAVVAYTRDGNVTGAVMGAHLRALSGTAQNLDVWANNLIAPTAATSLSTAETSVNALLGANANRTLLTDAAGGDTVPTDANAGVADLGLVGYIATSGSGFTIDRGISAYGLYVKAATGPITVSSAQTLGGPINLTLLSSGDLDINAAVQVNGNGALTLGYGGKLNMAMDSSGFAGSLTFANADGTVATLGEGGTLTVNDKAYTLVYSLTDLQNINNNLSGTYALAHSLDASGQTYSNALVGQDLGTSFTGTFDGLGHTIGNLVIAKSGDYAGLFGSTANATIRNIGLAGGSVTGNSYAGGLAGQAQGGSISNAYGTGSVSGHDNVGGLVGTASAAAISNAYATGAVSGTNQIGGLVGDTANNATVSNAHATGDVSGASSIGGLVGRSFNSTIGYAYATGAVSGTNGVGGLVAYSVSSTISNAYATGAVNGTGFYVGGLVGSASMNTISDAYATGAVHGFSDIGGFAGGVSDSSISNIYATGAVNGAVYVGGLFGEARAGSITNALWDTQTSGRGSAIGDGSQIANVTGLTTAQLQDGTSAAGLGSAFTVSVNLYPYLTSFFPNGAKAISGFAYKDTGVTPLASGANGAGLVNVRFGSGGVQTISTGANGYYYAMAAADGSPSPVLAYTRTDTTTGAANGAFFLTDFTGTLSGVSISAGWRIDAALAGGTLSALDTAYATATAGTTAAGMTLANRAILGIGTFMIDTPLTVSGKLELVAGLPGTTFSQTSALSADTLILRSPNGQSRFMLTGSGNRFNNLAASGTDVLLDVYDASDLTITTSASDPFGTAVSGITLLNSSQTVARGVRVATAGNLKIASGAAVHADNPVLAAGGTFTNNAGANAVSAIAGRWLVYAADPTGNTFGGLDSQNTAVWGTSYPTAVTAQGNRYVFARQATLTVTARDAEKSAGETSGFNGYTVSGFQGGVAGAFLGDDPAGLTGLPGLSSAGAAANAAPGTYEIAIAHGSLIWGGYGYGFNFVSGKLTVNGSSQPDPTFIFAPGSTDSRPDGFGASTPGGGFSATDPSNLLNLTEIGFDKANVCFPGRACE</sequence>
<dbReference type="Gene3D" id="2.160.20.110">
    <property type="match status" value="2"/>
</dbReference>
<dbReference type="Gene3D" id="2.160.20.10">
    <property type="entry name" value="Single-stranded right-handed beta-helix, Pectin lyase-like"/>
    <property type="match status" value="1"/>
</dbReference>
<dbReference type="InterPro" id="IPR011050">
    <property type="entry name" value="Pectin_lyase_fold/virulence"/>
</dbReference>
<accession>A0ABV2J0H9</accession>
<proteinExistence type="predicted"/>
<protein>
    <submittedName>
        <fullName evidence="2">Filamentous hemagglutinin family protein</fullName>
    </submittedName>
</protein>
<dbReference type="RefSeq" id="WP_354556748.1">
    <property type="nucleotide sequence ID" value="NZ_JBEPMB010000003.1"/>
</dbReference>
<comment type="caution">
    <text evidence="2">The sequence shown here is derived from an EMBL/GenBank/DDBJ whole genome shotgun (WGS) entry which is preliminary data.</text>
</comment>
<dbReference type="InterPro" id="IPR008638">
    <property type="entry name" value="FhaB/CdiA-like_TPS"/>
</dbReference>
<name>A0ABV2J0H9_9HYPH</name>
<organism evidence="2 3">
    <name type="scientific">Rhizobium aquaticum</name>
    <dbReference type="NCBI Taxonomy" id="1549636"/>
    <lineage>
        <taxon>Bacteria</taxon>
        <taxon>Pseudomonadati</taxon>
        <taxon>Pseudomonadota</taxon>
        <taxon>Alphaproteobacteria</taxon>
        <taxon>Hyphomicrobiales</taxon>
        <taxon>Rhizobiaceae</taxon>
        <taxon>Rhizobium/Agrobacterium group</taxon>
        <taxon>Rhizobium</taxon>
    </lineage>
</organism>
<dbReference type="Proteomes" id="UP001549047">
    <property type="component" value="Unassembled WGS sequence"/>
</dbReference>
<dbReference type="InterPro" id="IPR012334">
    <property type="entry name" value="Pectin_lyas_fold"/>
</dbReference>
<feature type="domain" description="Filamentous haemagglutinin FhaB/tRNA nuclease CdiA-like TPS" evidence="1">
    <location>
        <begin position="41"/>
        <end position="155"/>
    </location>
</feature>
<dbReference type="SMART" id="SM00912">
    <property type="entry name" value="Haemagg_act"/>
    <property type="match status" value="1"/>
</dbReference>
<evidence type="ECO:0000259" key="1">
    <source>
        <dbReference type="SMART" id="SM00912"/>
    </source>
</evidence>